<evidence type="ECO:0000313" key="10">
    <source>
        <dbReference type="EMBL" id="TDB08935.1"/>
    </source>
</evidence>
<feature type="signal peptide" evidence="1">
    <location>
        <begin position="1"/>
        <end position="27"/>
    </location>
</feature>
<dbReference type="Proteomes" id="UP000441162">
    <property type="component" value="Unassembled WGS sequence"/>
</dbReference>
<dbReference type="Proteomes" id="UP001181086">
    <property type="component" value="Unassembled WGS sequence"/>
</dbReference>
<evidence type="ECO:0000313" key="5">
    <source>
        <dbReference type="EMBL" id="MBV3125290.1"/>
    </source>
</evidence>
<sequence>MKTTWNYSRWLLPFFLCMLLSVFSNNAQTLPFRLSKGAGTFRLGVVCGNESCWLDQCSVKKKGQAYTIKDKLWKEGEIKLIVCPLTDSNGFIMEISGERLPEELKLCWAFGACDGADDPAVTDNSIPAASCFHNVFSIEGNAFTTYYGESMKLRTVHGVSPIGSDIRLSDGHKQASPLALFNSGKKTDAPVISALYPWKPQEKLYFCFYQRADYNYFMLPGLFEKEHKTRSK</sequence>
<dbReference type="KEGG" id="bdo:EL88_17050"/>
<evidence type="ECO:0000313" key="2">
    <source>
        <dbReference type="EMBL" id="KAA5380755.1"/>
    </source>
</evidence>
<evidence type="ECO:0000313" key="3">
    <source>
        <dbReference type="EMBL" id="KAA5393423.1"/>
    </source>
</evidence>
<reference evidence="5" key="5">
    <citation type="submission" date="2021-06" db="EMBL/GenBank/DDBJ databases">
        <title>Collection of gut derived symbiotic bacterial strains cultured from healthy donors.</title>
        <authorList>
            <person name="Lin H."/>
            <person name="Littmann E."/>
            <person name="Pamer E.G."/>
        </authorList>
    </citation>
    <scope>NUCLEOTIDE SEQUENCE</scope>
    <source>
        <strain evidence="5">MSK.5.10</strain>
    </source>
</reference>
<feature type="chain" id="PRO_5014216723" evidence="1">
    <location>
        <begin position="28"/>
        <end position="232"/>
    </location>
</feature>
<dbReference type="InterPro" id="IPR028028">
    <property type="entry name" value="DUF4450"/>
</dbReference>
<dbReference type="Proteomes" id="UP000283678">
    <property type="component" value="Unassembled WGS sequence"/>
</dbReference>
<accession>A0A076J1S5</accession>
<organism evidence="8 12">
    <name type="scientific">Phocaeicola dorei</name>
    <dbReference type="NCBI Taxonomy" id="357276"/>
    <lineage>
        <taxon>Bacteria</taxon>
        <taxon>Pseudomonadati</taxon>
        <taxon>Bacteroidota</taxon>
        <taxon>Bacteroidia</taxon>
        <taxon>Bacteroidales</taxon>
        <taxon>Bacteroidaceae</taxon>
        <taxon>Phocaeicola</taxon>
    </lineage>
</organism>
<protein>
    <submittedName>
        <fullName evidence="8">DUF4450 domain-containing protein</fullName>
    </submittedName>
</protein>
<evidence type="ECO:0000313" key="17">
    <source>
        <dbReference type="Proteomes" id="UP000500949"/>
    </source>
</evidence>
<evidence type="ECO:0000256" key="1">
    <source>
        <dbReference type="SAM" id="SignalP"/>
    </source>
</evidence>
<evidence type="ECO:0000313" key="14">
    <source>
        <dbReference type="Proteomes" id="UP000294834"/>
    </source>
</evidence>
<dbReference type="Pfam" id="PF14614">
    <property type="entry name" value="DUF4450"/>
    <property type="match status" value="1"/>
</dbReference>
<evidence type="ECO:0000313" key="4">
    <source>
        <dbReference type="EMBL" id="KAA5402022.1"/>
    </source>
</evidence>
<dbReference type="EMBL" id="CP126056">
    <property type="protein sequence ID" value="WHX09556.1"/>
    <property type="molecule type" value="Genomic_DNA"/>
</dbReference>
<dbReference type="EMBL" id="SLTX01000001">
    <property type="protein sequence ID" value="TDB08935.1"/>
    <property type="molecule type" value="Genomic_DNA"/>
</dbReference>
<dbReference type="EMBL" id="CP046176">
    <property type="protein sequence ID" value="QJR78006.1"/>
    <property type="molecule type" value="Genomic_DNA"/>
</dbReference>
<dbReference type="EMBL" id="JAHOAX010000025">
    <property type="protein sequence ID" value="MBV3125290.1"/>
    <property type="molecule type" value="Genomic_DNA"/>
</dbReference>
<dbReference type="RefSeq" id="WP_007831519.1">
    <property type="nucleotide sequence ID" value="NZ_BAABYF010000001.1"/>
</dbReference>
<dbReference type="Proteomes" id="UP001177934">
    <property type="component" value="Chromosome"/>
</dbReference>
<evidence type="ECO:0000313" key="9">
    <source>
        <dbReference type="EMBL" id="TDA73475.1"/>
    </source>
</evidence>
<evidence type="ECO:0000313" key="11">
    <source>
        <dbReference type="EMBL" id="WHX09556.1"/>
    </source>
</evidence>
<reference evidence="15 16" key="2">
    <citation type="journal article" date="2019" name="Nat. Med.">
        <title>A library of human gut bacterial isolates paired with longitudinal multiomics data enables mechanistic microbiome research.</title>
        <authorList>
            <person name="Poyet M."/>
            <person name="Groussin M."/>
            <person name="Gibbons S.M."/>
            <person name="Avila-Pacheco J."/>
            <person name="Jiang X."/>
            <person name="Kearney S.M."/>
            <person name="Perrotta A.R."/>
            <person name="Berdy B."/>
            <person name="Zhao S."/>
            <person name="Lieberman T.D."/>
            <person name="Swanson P.K."/>
            <person name="Smith M."/>
            <person name="Roesemann S."/>
            <person name="Alexander J.E."/>
            <person name="Rich S.A."/>
            <person name="Livny J."/>
            <person name="Vlamakis H."/>
            <person name="Clish C."/>
            <person name="Bullock K."/>
            <person name="Deik A."/>
            <person name="Scott J."/>
            <person name="Pierce K.A."/>
            <person name="Xavier R.J."/>
            <person name="Alm E.J."/>
        </authorList>
    </citation>
    <scope>NUCLEOTIDE SEQUENCE [LARGE SCALE GENOMIC DNA]</scope>
    <source>
        <strain evidence="3 16">BIOML-A1</strain>
        <strain evidence="4 15">BIOML-A4</strain>
        <strain evidence="2">BIOML-A8</strain>
    </source>
</reference>
<evidence type="ECO:0000313" key="16">
    <source>
        <dbReference type="Proteomes" id="UP000481616"/>
    </source>
</evidence>
<reference evidence="6" key="7">
    <citation type="submission" date="2023-10" db="EMBL/GenBank/DDBJ databases">
        <title>Genome of Potential pathogenic bacteria in Crohn's disease.</title>
        <authorList>
            <person name="Rodriguez-Palacios A."/>
        </authorList>
    </citation>
    <scope>NUCLEOTIDE SEQUENCE</scope>
    <source>
        <strain evidence="6">CavFT-hAR62</strain>
    </source>
</reference>
<keyword evidence="1" id="KW-0732">Signal</keyword>
<dbReference type="KEGG" id="bdh:GV66_01090"/>
<dbReference type="GeneID" id="93448429"/>
<dbReference type="EMBL" id="JAWDEV010000012">
    <property type="protein sequence ID" value="MDU0272175.1"/>
    <property type="molecule type" value="Genomic_DNA"/>
</dbReference>
<evidence type="ECO:0000313" key="6">
    <source>
        <dbReference type="EMBL" id="MDU0272175.1"/>
    </source>
</evidence>
<evidence type="ECO:0000313" key="12">
    <source>
        <dbReference type="Proteomes" id="UP000283678"/>
    </source>
</evidence>
<reference evidence="7 17" key="4">
    <citation type="submission" date="2019-11" db="EMBL/GenBank/DDBJ databases">
        <title>Complete genome sequence of Bacteroides dorei DSM 17855.</title>
        <authorList>
            <person name="Russell J.T."/>
        </authorList>
    </citation>
    <scope>NUCLEOTIDE SEQUENCE [LARGE SCALE GENOMIC DNA]</scope>
    <source>
        <strain evidence="7 17">DSM 17855</strain>
    </source>
</reference>
<dbReference type="Proteomes" id="UP000294834">
    <property type="component" value="Unassembled WGS sequence"/>
</dbReference>
<dbReference type="EMBL" id="QRZL01000017">
    <property type="protein sequence ID" value="RGV73852.1"/>
    <property type="molecule type" value="Genomic_DNA"/>
</dbReference>
<reference evidence="13 14" key="3">
    <citation type="journal article" date="2019" name="Nat. Microbiol.">
        <title>Genomic variation and strain-specific functional adaptation in the human gut microbiome during early life.</title>
        <authorList>
            <person name="Vatanen T."/>
            <person name="Plichta D.R."/>
            <person name="Somani J."/>
            <person name="Munch P.C."/>
            <person name="Arthur T.D."/>
            <person name="Hall A.B."/>
            <person name="Rudolf S."/>
            <person name="Oakeley E.J."/>
            <person name="Ke X."/>
            <person name="Young R.A."/>
            <person name="Haiser H.J."/>
            <person name="Kolde R."/>
            <person name="Yassour M."/>
            <person name="Luopajarvi K."/>
            <person name="Siljander H."/>
            <person name="Virtanen S.M."/>
            <person name="Ilonen J."/>
            <person name="Uibo R."/>
            <person name="Tillmann V."/>
            <person name="Mokurov S."/>
            <person name="Dorshakova N."/>
            <person name="Porter J.A."/>
            <person name="McHardy A.C."/>
            <person name="Lahdesmaki H."/>
            <person name="Vlamakis H."/>
            <person name="Huttenhower C."/>
            <person name="Knip M."/>
            <person name="Xavier R.J."/>
        </authorList>
    </citation>
    <scope>NUCLEOTIDE SEQUENCE [LARGE SCALE GENOMIC DNA]</scope>
    <source>
        <strain evidence="9 13">RJX1047</strain>
        <strain evidence="10 14">RJX1052</strain>
    </source>
</reference>
<dbReference type="EMBL" id="VVZA01000026">
    <property type="protein sequence ID" value="KAA5402022.1"/>
    <property type="molecule type" value="Genomic_DNA"/>
</dbReference>
<dbReference type="Proteomes" id="UP000500949">
    <property type="component" value="Chromosome"/>
</dbReference>
<dbReference type="eggNOG" id="COG3408">
    <property type="taxonomic scope" value="Bacteria"/>
</dbReference>
<reference evidence="8 12" key="1">
    <citation type="submission" date="2018-08" db="EMBL/GenBank/DDBJ databases">
        <title>A genome reference for cultivated species of the human gut microbiota.</title>
        <authorList>
            <person name="Zou Y."/>
            <person name="Xue W."/>
            <person name="Luo G."/>
        </authorList>
    </citation>
    <scope>NUCLEOTIDE SEQUENCE [LARGE SCALE GENOMIC DNA]</scope>
    <source>
        <strain evidence="8 12">AF14-1AC</strain>
    </source>
</reference>
<dbReference type="Proteomes" id="UP000777173">
    <property type="component" value="Unassembled WGS sequence"/>
</dbReference>
<dbReference type="AlphaFoldDB" id="A0A076J1S5"/>
<evidence type="ECO:0000313" key="8">
    <source>
        <dbReference type="EMBL" id="RGV73852.1"/>
    </source>
</evidence>
<dbReference type="CDD" id="cd11747">
    <property type="entry name" value="GH94N_like_1"/>
    <property type="match status" value="1"/>
</dbReference>
<dbReference type="Proteomes" id="UP000294527">
    <property type="component" value="Unassembled WGS sequence"/>
</dbReference>
<gene>
    <name evidence="8" type="ORF">DWW04_15525</name>
    <name evidence="9" type="ORF">E1I98_19215</name>
    <name evidence="10" type="ORF">E1J06_16955</name>
    <name evidence="2" type="ORF">F2Y44_18905</name>
    <name evidence="4" type="ORF">F2Y51_20105</name>
    <name evidence="3" type="ORF">F2Y58_20260</name>
    <name evidence="7" type="ORF">GKD17_17300</name>
    <name evidence="5" type="ORF">KSU80_19255</name>
    <name evidence="11" type="ORF">QNN11_20170</name>
    <name evidence="6" type="ORF">RVH45_20275</name>
</gene>
<proteinExistence type="predicted"/>
<dbReference type="EMBL" id="SLTU01000002">
    <property type="protein sequence ID" value="TDA73475.1"/>
    <property type="molecule type" value="Genomic_DNA"/>
</dbReference>
<dbReference type="EMBL" id="VVZE01000026">
    <property type="protein sequence ID" value="KAA5380755.1"/>
    <property type="molecule type" value="Genomic_DNA"/>
</dbReference>
<evidence type="ECO:0000313" key="15">
    <source>
        <dbReference type="Proteomes" id="UP000441162"/>
    </source>
</evidence>
<dbReference type="Proteomes" id="UP000481616">
    <property type="component" value="Unassembled WGS sequence"/>
</dbReference>
<reference evidence="11" key="6">
    <citation type="journal article" date="2023" name="Nat. Commun.">
        <title>Identification of a novel Human Milk Oligosaccharides utilization cluster in the infant gut commensal Bacteroides dorei.</title>
        <authorList>
            <person name="Kijner S."/>
            <person name="Ennis D."/>
            <person name="Shmorak S."/>
            <person name="Florentin A."/>
            <person name="Yassour M."/>
        </authorList>
    </citation>
    <scope>NUCLEOTIDE SEQUENCE</scope>
    <source>
        <strain evidence="11">2</strain>
    </source>
</reference>
<evidence type="ECO:0000313" key="13">
    <source>
        <dbReference type="Proteomes" id="UP000294527"/>
    </source>
</evidence>
<evidence type="ECO:0000313" key="7">
    <source>
        <dbReference type="EMBL" id="QJR78006.1"/>
    </source>
</evidence>
<dbReference type="EMBL" id="VVYY01000025">
    <property type="protein sequence ID" value="KAA5393423.1"/>
    <property type="molecule type" value="Genomic_DNA"/>
</dbReference>
<name>A0A076J1S5_9BACT</name>